<evidence type="ECO:0000256" key="3">
    <source>
        <dbReference type="ARBA" id="ARBA00022801"/>
    </source>
</evidence>
<dbReference type="Gene3D" id="3.40.395.10">
    <property type="entry name" value="Adenoviral Proteinase, Chain A"/>
    <property type="match status" value="1"/>
</dbReference>
<dbReference type="PANTHER" id="PTHR48449:SF2">
    <property type="entry name" value="UBIQUITIN-LIKE PROTEASE FAMILY PROFILE DOMAIN-CONTAINING PROTEIN"/>
    <property type="match status" value="1"/>
</dbReference>
<feature type="domain" description="Ubiquitin-like protease family profile" evidence="5">
    <location>
        <begin position="622"/>
        <end position="833"/>
    </location>
</feature>
<dbReference type="InterPro" id="IPR038765">
    <property type="entry name" value="Papain-like_cys_pep_sf"/>
</dbReference>
<feature type="region of interest" description="Disordered" evidence="4">
    <location>
        <begin position="439"/>
        <end position="477"/>
    </location>
</feature>
<comment type="caution">
    <text evidence="6">The sequence shown here is derived from an EMBL/GenBank/DDBJ whole genome shotgun (WGS) entry which is preliminary data.</text>
</comment>
<feature type="compositionally biased region" description="Basic and acidic residues" evidence="4">
    <location>
        <begin position="365"/>
        <end position="383"/>
    </location>
</feature>
<reference evidence="6 7" key="1">
    <citation type="submission" date="2021-05" db="EMBL/GenBank/DDBJ databases">
        <title>Genome Assembly of Synthetic Allotetraploid Brassica napus Reveals Homoeologous Exchanges between Subgenomes.</title>
        <authorList>
            <person name="Davis J.T."/>
        </authorList>
    </citation>
    <scope>NUCLEOTIDE SEQUENCE [LARGE SCALE GENOMIC DNA]</scope>
    <source>
        <strain evidence="7">cv. Da-Ae</strain>
        <tissue evidence="6">Seedling</tissue>
    </source>
</reference>
<gene>
    <name evidence="6" type="ORF">HID58_052568</name>
</gene>
<dbReference type="InterPro" id="IPR015410">
    <property type="entry name" value="DUF1985"/>
</dbReference>
<dbReference type="PANTHER" id="PTHR48449">
    <property type="entry name" value="DUF1985 DOMAIN-CONTAINING PROTEIN"/>
    <property type="match status" value="1"/>
</dbReference>
<evidence type="ECO:0000256" key="4">
    <source>
        <dbReference type="SAM" id="MobiDB-lite"/>
    </source>
</evidence>
<keyword evidence="7" id="KW-1185">Reference proteome</keyword>
<dbReference type="Proteomes" id="UP000824890">
    <property type="component" value="Unassembled WGS sequence"/>
</dbReference>
<dbReference type="Pfam" id="PF02902">
    <property type="entry name" value="Peptidase_C48"/>
    <property type="match status" value="1"/>
</dbReference>
<comment type="similarity">
    <text evidence="1">Belongs to the peptidase C48 family.</text>
</comment>
<sequence length="867" mass="97517">MPQKYFSLQKLPEISQFPTNDMEEIQIPERMFATGEEPAGERVNTYHKPKRIDSIIEALEPDEVEFMRNTTFGKIISQAENPSFSGTFGQFVIVRMLKVKKKYEIWFLFAGKPIRMSLQEFAHVTGLNCNKIIKKNIKRKKNPITEKLYWGELFGSLKFCPVKDREMWLKYACLAFTSCVLLPTSHLPRIIPEHVELIRDFSEFLAYPWGRVTFEMLVTGIKKKDEILLSQSSIALPGFVDAIQLVFMAAVPQIKEVVPQVEPAVVIESDSESDSGCNDIEVELEEDTEAPAPQPKTVRYYVNPTHTEVISMIEDTTHSRNQLEWDDEIEDETVDNLVRLIQNGKVVFNKAMFVGGLTGVDLSRMRAEKKQKEKEGKDKKEPESQPDVLATDAVDMIADALSIKDAKIEQSLAKVIIAQREKMEGEVIRSIIGFLGKQMPSSVREEDTSGRGQSGGENDHGNQLGVAGSPLTRKEPLPHAEYNDSQLQADEVINKVINDVQEFANPYDRIVTTLPLGAATVHESVEHVVFTEVEGFKGTPIVSDEHTSYIAQLPTVDEEEALADTEENVGGIDQSVPDIPALVTNDEIGETRRSKRTRMLPPIFNLYQCDAKIKAFRVEENMSINDRNVDEIYLSMRERVADNQCFTLANGMSLTIEELDVMDVLTYYIAQDRSRKGTHSSKPKVAVYDTSFPVSIISQHARLTKTAVKDRCRIKYDDATLQYFKAGPDPDDTYDRIYFPFCIDKQHWMGVYIDIPSSSVQILDCNSILLTDNQIKKDINPITVVIPHIIHSVRGAPYHNATKPFGFFRAKGIPQHPNQPDSGVVTVLLIQGHAANDIEGYAEVTPFSLPPAATHLAVLVLRDIAPV</sequence>
<feature type="region of interest" description="Disordered" evidence="4">
    <location>
        <begin position="365"/>
        <end position="387"/>
    </location>
</feature>
<organism evidence="6 7">
    <name type="scientific">Brassica napus</name>
    <name type="common">Rape</name>
    <dbReference type="NCBI Taxonomy" id="3708"/>
    <lineage>
        <taxon>Eukaryota</taxon>
        <taxon>Viridiplantae</taxon>
        <taxon>Streptophyta</taxon>
        <taxon>Embryophyta</taxon>
        <taxon>Tracheophyta</taxon>
        <taxon>Spermatophyta</taxon>
        <taxon>Magnoliopsida</taxon>
        <taxon>eudicotyledons</taxon>
        <taxon>Gunneridae</taxon>
        <taxon>Pentapetalae</taxon>
        <taxon>rosids</taxon>
        <taxon>malvids</taxon>
        <taxon>Brassicales</taxon>
        <taxon>Brassicaceae</taxon>
        <taxon>Brassiceae</taxon>
        <taxon>Brassica</taxon>
    </lineage>
</organism>
<evidence type="ECO:0000256" key="2">
    <source>
        <dbReference type="ARBA" id="ARBA00022670"/>
    </source>
</evidence>
<evidence type="ECO:0000256" key="1">
    <source>
        <dbReference type="ARBA" id="ARBA00005234"/>
    </source>
</evidence>
<evidence type="ECO:0000259" key="5">
    <source>
        <dbReference type="PROSITE" id="PS50600"/>
    </source>
</evidence>
<protein>
    <recommendedName>
        <fullName evidence="5">Ubiquitin-like protease family profile domain-containing protein</fullName>
    </recommendedName>
</protein>
<evidence type="ECO:0000313" key="6">
    <source>
        <dbReference type="EMBL" id="KAH0890139.1"/>
    </source>
</evidence>
<keyword evidence="3" id="KW-0378">Hydrolase</keyword>
<proteinExistence type="inferred from homology"/>
<dbReference type="PROSITE" id="PS50600">
    <property type="entry name" value="ULP_PROTEASE"/>
    <property type="match status" value="1"/>
</dbReference>
<dbReference type="EMBL" id="JAGKQM010000013">
    <property type="protein sequence ID" value="KAH0890139.1"/>
    <property type="molecule type" value="Genomic_DNA"/>
</dbReference>
<evidence type="ECO:0000313" key="7">
    <source>
        <dbReference type="Proteomes" id="UP000824890"/>
    </source>
</evidence>
<keyword evidence="2" id="KW-0645">Protease</keyword>
<name>A0ABQ8AC87_BRANA</name>
<dbReference type="Pfam" id="PF09331">
    <property type="entry name" value="DUF1985"/>
    <property type="match status" value="1"/>
</dbReference>
<dbReference type="InterPro" id="IPR003653">
    <property type="entry name" value="Peptidase_C48_C"/>
</dbReference>
<dbReference type="SUPFAM" id="SSF54001">
    <property type="entry name" value="Cysteine proteinases"/>
    <property type="match status" value="1"/>
</dbReference>
<accession>A0ABQ8AC87</accession>